<gene>
    <name evidence="2" type="ORF">ASB62_06045</name>
</gene>
<evidence type="ECO:0000313" key="2">
    <source>
        <dbReference type="EMBL" id="KUL27652.1"/>
    </source>
</evidence>
<dbReference type="RefSeq" id="WP_059139062.1">
    <property type="nucleotide sequence ID" value="NZ_LMBR01000143.1"/>
</dbReference>
<protein>
    <submittedName>
        <fullName evidence="2">Uncharacterized protein</fullName>
    </submittedName>
</protein>
<dbReference type="Proteomes" id="UP000053937">
    <property type="component" value="Unassembled WGS sequence"/>
</dbReference>
<evidence type="ECO:0000256" key="1">
    <source>
        <dbReference type="SAM" id="MobiDB-lite"/>
    </source>
</evidence>
<evidence type="ECO:0000313" key="3">
    <source>
        <dbReference type="Proteomes" id="UP000053937"/>
    </source>
</evidence>
<dbReference type="EMBL" id="LMBR01000143">
    <property type="protein sequence ID" value="KUL27652.1"/>
    <property type="molecule type" value="Genomic_DNA"/>
</dbReference>
<accession>A0A117MNU8</accession>
<dbReference type="OrthoDB" id="5570459at2"/>
<reference evidence="2 3" key="1">
    <citation type="submission" date="2015-10" db="EMBL/GenBank/DDBJ databases">
        <title>Draft Genome Sequence of Chlorobium limicola strain Frasassi Growing under Artificial Lighting in the Frasassi Cave System.</title>
        <authorList>
            <person name="Mansor M."/>
            <person name="Macalady J."/>
        </authorList>
    </citation>
    <scope>NUCLEOTIDE SEQUENCE [LARGE SCALE GENOMIC DNA]</scope>
    <source>
        <strain evidence="2 3">Frasassi</strain>
    </source>
</reference>
<feature type="region of interest" description="Disordered" evidence="1">
    <location>
        <begin position="16"/>
        <end position="36"/>
    </location>
</feature>
<dbReference type="InterPro" id="IPR045459">
    <property type="entry name" value="DUF5908"/>
</dbReference>
<feature type="compositionally biased region" description="Polar residues" evidence="1">
    <location>
        <begin position="22"/>
        <end position="34"/>
    </location>
</feature>
<organism evidence="2 3">
    <name type="scientific">Chlorobium limicola</name>
    <dbReference type="NCBI Taxonomy" id="1092"/>
    <lineage>
        <taxon>Bacteria</taxon>
        <taxon>Pseudomonadati</taxon>
        <taxon>Chlorobiota</taxon>
        <taxon>Chlorobiia</taxon>
        <taxon>Chlorobiales</taxon>
        <taxon>Chlorobiaceae</taxon>
        <taxon>Chlorobium/Pelodictyon group</taxon>
        <taxon>Chlorobium</taxon>
    </lineage>
</organism>
<name>A0A117MNU8_CHLLI</name>
<sequence>MPIEIRELHIKVTVSEEDLSSRNRTGSTGQNGLAQTDAEIEKEQIVAECVEKVLEIMRNKSER</sequence>
<keyword evidence="3" id="KW-1185">Reference proteome</keyword>
<comment type="caution">
    <text evidence="2">The sequence shown here is derived from an EMBL/GenBank/DDBJ whole genome shotgun (WGS) entry which is preliminary data.</text>
</comment>
<proteinExistence type="predicted"/>
<dbReference type="AlphaFoldDB" id="A0A117MNU8"/>
<dbReference type="Pfam" id="PF19265">
    <property type="entry name" value="DUF5908"/>
    <property type="match status" value="1"/>
</dbReference>